<gene>
    <name evidence="1" type="ORF">ANE_LOCUS1428</name>
</gene>
<accession>A0A565APZ8</accession>
<dbReference type="AlphaFoldDB" id="A0A565APZ8"/>
<comment type="caution">
    <text evidence="1">The sequence shown here is derived from an EMBL/GenBank/DDBJ whole genome shotgun (WGS) entry which is preliminary data.</text>
</comment>
<keyword evidence="2" id="KW-1185">Reference proteome</keyword>
<sequence length="108" mass="12156">MLFRFDDITSVRTKEAASKQKSKLGTSGLVETVVFEIKEHERIGGSLFKSDAICCTPELADAESCNLEEVIIRRDPSGPDWSKRISTFFEENKEEVKMSPEALVIKET</sequence>
<dbReference type="Proteomes" id="UP000489600">
    <property type="component" value="Unassembled WGS sequence"/>
</dbReference>
<dbReference type="OrthoDB" id="1736126at2759"/>
<proteinExistence type="predicted"/>
<name>A0A565APZ8_9BRAS</name>
<evidence type="ECO:0000313" key="1">
    <source>
        <dbReference type="EMBL" id="VVA90983.1"/>
    </source>
</evidence>
<organism evidence="1 2">
    <name type="scientific">Arabis nemorensis</name>
    <dbReference type="NCBI Taxonomy" id="586526"/>
    <lineage>
        <taxon>Eukaryota</taxon>
        <taxon>Viridiplantae</taxon>
        <taxon>Streptophyta</taxon>
        <taxon>Embryophyta</taxon>
        <taxon>Tracheophyta</taxon>
        <taxon>Spermatophyta</taxon>
        <taxon>Magnoliopsida</taxon>
        <taxon>eudicotyledons</taxon>
        <taxon>Gunneridae</taxon>
        <taxon>Pentapetalae</taxon>
        <taxon>rosids</taxon>
        <taxon>malvids</taxon>
        <taxon>Brassicales</taxon>
        <taxon>Brassicaceae</taxon>
        <taxon>Arabideae</taxon>
        <taxon>Arabis</taxon>
    </lineage>
</organism>
<dbReference type="EMBL" id="CABITT030000001">
    <property type="protein sequence ID" value="VVA90983.1"/>
    <property type="molecule type" value="Genomic_DNA"/>
</dbReference>
<protein>
    <submittedName>
        <fullName evidence="1">Uncharacterized protein</fullName>
    </submittedName>
</protein>
<reference evidence="1" key="1">
    <citation type="submission" date="2019-07" db="EMBL/GenBank/DDBJ databases">
        <authorList>
            <person name="Dittberner H."/>
        </authorList>
    </citation>
    <scope>NUCLEOTIDE SEQUENCE [LARGE SCALE GENOMIC DNA]</scope>
</reference>
<evidence type="ECO:0000313" key="2">
    <source>
        <dbReference type="Proteomes" id="UP000489600"/>
    </source>
</evidence>